<feature type="compositionally biased region" description="Polar residues" evidence="2">
    <location>
        <begin position="471"/>
        <end position="488"/>
    </location>
</feature>
<feature type="region of interest" description="Disordered" evidence="2">
    <location>
        <begin position="193"/>
        <end position="230"/>
    </location>
</feature>
<organism evidence="3 4">
    <name type="scientific">Cannabis sativa</name>
    <name type="common">Hemp</name>
    <name type="synonym">Marijuana</name>
    <dbReference type="NCBI Taxonomy" id="3483"/>
    <lineage>
        <taxon>Eukaryota</taxon>
        <taxon>Viridiplantae</taxon>
        <taxon>Streptophyta</taxon>
        <taxon>Embryophyta</taxon>
        <taxon>Tracheophyta</taxon>
        <taxon>Spermatophyta</taxon>
        <taxon>Magnoliopsida</taxon>
        <taxon>eudicotyledons</taxon>
        <taxon>Gunneridae</taxon>
        <taxon>Pentapetalae</taxon>
        <taxon>rosids</taxon>
        <taxon>fabids</taxon>
        <taxon>Rosales</taxon>
        <taxon>Cannabaceae</taxon>
        <taxon>Cannabis</taxon>
    </lineage>
</organism>
<proteinExistence type="predicted"/>
<gene>
    <name evidence="3" type="ORF">F8388_003986</name>
</gene>
<feature type="region of interest" description="Disordered" evidence="2">
    <location>
        <begin position="466"/>
        <end position="495"/>
    </location>
</feature>
<dbReference type="Proteomes" id="UP000525078">
    <property type="component" value="Unassembled WGS sequence"/>
</dbReference>
<dbReference type="EMBL" id="JAATIP010000047">
    <property type="protein sequence ID" value="KAF4384679.1"/>
    <property type="molecule type" value="Genomic_DNA"/>
</dbReference>
<keyword evidence="1" id="KW-0175">Coiled coil</keyword>
<evidence type="ECO:0000313" key="3">
    <source>
        <dbReference type="EMBL" id="KAF4384679.1"/>
    </source>
</evidence>
<protein>
    <submittedName>
        <fullName evidence="3">Uncharacterized protein</fullName>
    </submittedName>
</protein>
<reference evidence="3 4" key="1">
    <citation type="journal article" date="2020" name="bioRxiv">
        <title>Sequence and annotation of 42 cannabis genomes reveals extensive copy number variation in cannabinoid synthesis and pathogen resistance genes.</title>
        <authorList>
            <person name="Mckernan K.J."/>
            <person name="Helbert Y."/>
            <person name="Kane L.T."/>
            <person name="Ebling H."/>
            <person name="Zhang L."/>
            <person name="Liu B."/>
            <person name="Eaton Z."/>
            <person name="Mclaughlin S."/>
            <person name="Kingan S."/>
            <person name="Baybayan P."/>
            <person name="Concepcion G."/>
            <person name="Jordan M."/>
            <person name="Riva A."/>
            <person name="Barbazuk W."/>
            <person name="Harkins T."/>
        </authorList>
    </citation>
    <scope>NUCLEOTIDE SEQUENCE [LARGE SCALE GENOMIC DNA]</scope>
    <source>
        <strain evidence="4">cv. Jamaican Lion 4</strain>
        <tissue evidence="3">Leaf</tissue>
    </source>
</reference>
<accession>A0A7J6GRI7</accession>
<comment type="caution">
    <text evidence="3">The sequence shown here is derived from an EMBL/GenBank/DDBJ whole genome shotgun (WGS) entry which is preliminary data.</text>
</comment>
<dbReference type="PANTHER" id="PTHR34466:SF3">
    <property type="entry name" value="OS11G0129800 PROTEIN"/>
    <property type="match status" value="1"/>
</dbReference>
<dbReference type="PANTHER" id="PTHR34466">
    <property type="entry name" value="OS11G0129800 PROTEIN"/>
    <property type="match status" value="1"/>
</dbReference>
<evidence type="ECO:0000313" key="4">
    <source>
        <dbReference type="Proteomes" id="UP000525078"/>
    </source>
</evidence>
<evidence type="ECO:0000256" key="2">
    <source>
        <dbReference type="SAM" id="MobiDB-lite"/>
    </source>
</evidence>
<feature type="compositionally biased region" description="Low complexity" evidence="2">
    <location>
        <begin position="13"/>
        <end position="30"/>
    </location>
</feature>
<name>A0A7J6GRI7_CANSA</name>
<evidence type="ECO:0000256" key="1">
    <source>
        <dbReference type="SAM" id="Coils"/>
    </source>
</evidence>
<feature type="coiled-coil region" evidence="1">
    <location>
        <begin position="321"/>
        <end position="348"/>
    </location>
</feature>
<feature type="compositionally biased region" description="Polar residues" evidence="2">
    <location>
        <begin position="1"/>
        <end position="12"/>
    </location>
</feature>
<sequence>MALSAFKSSSRRNNITTPPSSSSSTIPNNNGRRAPDISAKRQAAARRSRSVSALSRTTSDFSNASIDFLNKRDNPLFSATPSPPDLDNPAPTDSRPSTVSADSRRGRSVSRNDNASLGATKEVGRTLSRVDTGRRNRSVSRCPGPRKSYMNSESEAELECSPVKSFGSKNLNLDETKRLVRTGSTDQLKGLRTWSSQHSDIEPSHDSGVSLFSSHPKTSRGDGASSTSSLLGVEEKTIKAVCEQMKSDRDSLDGDASTVGIYETVRSEVRRAISEIQNDLEKCNAEAIRRSNTSSIVNSNITDIPPDLVNPSAVELVSDIRREYAEKLEQSKERARQLRGDLAVEEHRGQELSRILKEVLPDPKISNVPKSRPGRKTSIERRKMSKRLTEEAMSYFDECVSLSTFDSSDFSSPEDPPVNIVGCTPMDNSVSPLQASSSASATNFSSSFFKDKQESSIQYQTINRHEAADQMASSSHMDSTLDQSSPTGINEGRGWKSQSHFSFARKATETPELQQDIQKYIRNSEKGVKKGDINSQFVRSNGCDLGEYELQAASQSFVFDRMVMRNRIESGSLLLCNGGIPLPFSPFASFV</sequence>
<dbReference type="AlphaFoldDB" id="A0A7J6GRI7"/>
<feature type="region of interest" description="Disordered" evidence="2">
    <location>
        <begin position="1"/>
        <end position="154"/>
    </location>
</feature>